<dbReference type="Proteomes" id="UP001082899">
    <property type="component" value="Unassembled WGS sequence"/>
</dbReference>
<dbReference type="RefSeq" id="WP_267844953.1">
    <property type="nucleotide sequence ID" value="NZ_JAPMXC010000001.1"/>
</dbReference>
<name>A0ABT3ZHK5_9BURK</name>
<evidence type="ECO:0000313" key="2">
    <source>
        <dbReference type="Proteomes" id="UP001082899"/>
    </source>
</evidence>
<comment type="caution">
    <text evidence="1">The sequence shown here is derived from an EMBL/GenBank/DDBJ whole genome shotgun (WGS) entry which is preliminary data.</text>
</comment>
<organism evidence="1 2">
    <name type="scientific">Robbsia betulipollinis</name>
    <dbReference type="NCBI Taxonomy" id="2981849"/>
    <lineage>
        <taxon>Bacteria</taxon>
        <taxon>Pseudomonadati</taxon>
        <taxon>Pseudomonadota</taxon>
        <taxon>Betaproteobacteria</taxon>
        <taxon>Burkholderiales</taxon>
        <taxon>Burkholderiaceae</taxon>
        <taxon>Robbsia</taxon>
    </lineage>
</organism>
<dbReference type="EMBL" id="JAPMXC010000001">
    <property type="protein sequence ID" value="MCY0385832.1"/>
    <property type="molecule type" value="Genomic_DNA"/>
</dbReference>
<sequence length="84" mass="9373">MTPDEVLQRFAEQYVTGAMPLDEATSSLAEWVSANENRLTSRDLAVFHAVGGAIFDWAIAEKMRSQKYSGIAADMLIALIRRRI</sequence>
<accession>A0ABT3ZHK5</accession>
<evidence type="ECO:0000313" key="1">
    <source>
        <dbReference type="EMBL" id="MCY0385832.1"/>
    </source>
</evidence>
<proteinExistence type="predicted"/>
<reference evidence="1" key="1">
    <citation type="submission" date="2022-11" db="EMBL/GenBank/DDBJ databases">
        <title>Robbsia betulipollinis sp. nov., isolated from pollen of birch (Betula pendula).</title>
        <authorList>
            <person name="Shi H."/>
            <person name="Ambika Manirajan B."/>
            <person name="Ratering S."/>
            <person name="Geissler-Plaum R."/>
            <person name="Schnell S."/>
        </authorList>
    </citation>
    <scope>NUCLEOTIDE SEQUENCE</scope>
    <source>
        <strain evidence="1">Bb-Pol-6</strain>
    </source>
</reference>
<protein>
    <submittedName>
        <fullName evidence="1">Uncharacterized protein</fullName>
    </submittedName>
</protein>
<keyword evidence="2" id="KW-1185">Reference proteome</keyword>
<gene>
    <name evidence="1" type="ORF">OVY01_00960</name>
</gene>